<organism evidence="2 3">
    <name type="scientific">Pseudanabaena catenata USMAC16</name>
    <dbReference type="NCBI Taxonomy" id="1855837"/>
    <lineage>
        <taxon>Bacteria</taxon>
        <taxon>Bacillati</taxon>
        <taxon>Cyanobacteriota</taxon>
        <taxon>Cyanophyceae</taxon>
        <taxon>Pseudanabaenales</taxon>
        <taxon>Pseudanabaenaceae</taxon>
        <taxon>Pseudanabaena</taxon>
    </lineage>
</organism>
<evidence type="ECO:0000256" key="1">
    <source>
        <dbReference type="SAM" id="MobiDB-lite"/>
    </source>
</evidence>
<gene>
    <name evidence="2" type="ORF">FEV09_04270</name>
</gene>
<dbReference type="EMBL" id="VBTY01000021">
    <property type="protein sequence ID" value="MDG3493765.1"/>
    <property type="molecule type" value="Genomic_DNA"/>
</dbReference>
<keyword evidence="3" id="KW-1185">Reference proteome</keyword>
<proteinExistence type="predicted"/>
<accession>A0A9X4M743</accession>
<evidence type="ECO:0000313" key="3">
    <source>
        <dbReference type="Proteomes" id="UP001152872"/>
    </source>
</evidence>
<name>A0A9X4M743_9CYAN</name>
<comment type="caution">
    <text evidence="2">The sequence shown here is derived from an EMBL/GenBank/DDBJ whole genome shotgun (WGS) entry which is preliminary data.</text>
</comment>
<evidence type="ECO:0000313" key="2">
    <source>
        <dbReference type="EMBL" id="MDG3493765.1"/>
    </source>
</evidence>
<dbReference type="AlphaFoldDB" id="A0A9X4M743"/>
<dbReference type="RefSeq" id="WP_009625816.1">
    <property type="nucleotide sequence ID" value="NZ_VBTY01000021.1"/>
</dbReference>
<reference evidence="2" key="1">
    <citation type="submission" date="2019-05" db="EMBL/GenBank/DDBJ databases">
        <title>Whole genome sequencing of Pseudanabaena catenata USMAC16.</title>
        <authorList>
            <person name="Khan Z."/>
            <person name="Omar W.M."/>
            <person name="Convey P."/>
            <person name="Merican F."/>
            <person name="Najimudin N."/>
        </authorList>
    </citation>
    <scope>NUCLEOTIDE SEQUENCE</scope>
    <source>
        <strain evidence="2">USMAC16</strain>
    </source>
</reference>
<protein>
    <submittedName>
        <fullName evidence="2">Uncharacterized protein</fullName>
    </submittedName>
</protein>
<dbReference type="Proteomes" id="UP001152872">
    <property type="component" value="Unassembled WGS sequence"/>
</dbReference>
<dbReference type="Gene3D" id="2.60.120.10">
    <property type="entry name" value="Jelly Rolls"/>
    <property type="match status" value="1"/>
</dbReference>
<dbReference type="InterPro" id="IPR014710">
    <property type="entry name" value="RmlC-like_jellyroll"/>
</dbReference>
<feature type="region of interest" description="Disordered" evidence="1">
    <location>
        <begin position="1"/>
        <end position="20"/>
    </location>
</feature>
<sequence>MPSDHIPSNNPSNNKPSDRKVPHLLTASDIANLPEVTKLHFLNANFTAPSLPHGMRNPFAEDLVYLMGGERLDFDISEYPKKQKRNFRSHQQRQIVDFDNITNV</sequence>